<keyword evidence="4" id="KW-1185">Reference proteome</keyword>
<dbReference type="EMBL" id="AMQN01005095">
    <property type="status" value="NOT_ANNOTATED_CDS"/>
    <property type="molecule type" value="Genomic_DNA"/>
</dbReference>
<evidence type="ECO:0008006" key="5">
    <source>
        <dbReference type="Google" id="ProtNLM"/>
    </source>
</evidence>
<proteinExistence type="predicted"/>
<organism evidence="2">
    <name type="scientific">Capitella teleta</name>
    <name type="common">Polychaete worm</name>
    <dbReference type="NCBI Taxonomy" id="283909"/>
    <lineage>
        <taxon>Eukaryota</taxon>
        <taxon>Metazoa</taxon>
        <taxon>Spiralia</taxon>
        <taxon>Lophotrochozoa</taxon>
        <taxon>Annelida</taxon>
        <taxon>Polychaeta</taxon>
        <taxon>Sedentaria</taxon>
        <taxon>Scolecida</taxon>
        <taxon>Capitellidae</taxon>
        <taxon>Capitella</taxon>
    </lineage>
</organism>
<protein>
    <recommendedName>
        <fullName evidence="5">Sulfotransferase domain-containing protein</fullName>
    </recommendedName>
</protein>
<dbReference type="InterPro" id="IPR027417">
    <property type="entry name" value="P-loop_NTPase"/>
</dbReference>
<reference evidence="3" key="3">
    <citation type="submission" date="2015-06" db="UniProtKB">
        <authorList>
            <consortium name="EnsemblMetazoa"/>
        </authorList>
    </citation>
    <scope>IDENTIFICATION</scope>
</reference>
<accession>R7VD01</accession>
<dbReference type="PANTHER" id="PTHR33844">
    <property type="entry name" value="SULFOTRANSFER_1 DOMAIN-CONTAINING PROTEIN"/>
    <property type="match status" value="1"/>
</dbReference>
<dbReference type="OrthoDB" id="5912733at2759"/>
<gene>
    <name evidence="2" type="ORF">CAPTEDRAFT_218264</name>
</gene>
<reference evidence="2 4" key="2">
    <citation type="journal article" date="2013" name="Nature">
        <title>Insights into bilaterian evolution from three spiralian genomes.</title>
        <authorList>
            <person name="Simakov O."/>
            <person name="Marletaz F."/>
            <person name="Cho S.J."/>
            <person name="Edsinger-Gonzales E."/>
            <person name="Havlak P."/>
            <person name="Hellsten U."/>
            <person name="Kuo D.H."/>
            <person name="Larsson T."/>
            <person name="Lv J."/>
            <person name="Arendt D."/>
            <person name="Savage R."/>
            <person name="Osoegawa K."/>
            <person name="de Jong P."/>
            <person name="Grimwood J."/>
            <person name="Chapman J.A."/>
            <person name="Shapiro H."/>
            <person name="Aerts A."/>
            <person name="Otillar R.P."/>
            <person name="Terry A.Y."/>
            <person name="Boore J.L."/>
            <person name="Grigoriev I.V."/>
            <person name="Lindberg D.R."/>
            <person name="Seaver E.C."/>
            <person name="Weisblat D.A."/>
            <person name="Putnam N.H."/>
            <person name="Rokhsar D.S."/>
        </authorList>
    </citation>
    <scope>NUCLEOTIDE SEQUENCE</scope>
    <source>
        <strain evidence="2 4">I ESC-2004</strain>
    </source>
</reference>
<dbReference type="Gene3D" id="3.40.50.300">
    <property type="entry name" value="P-loop containing nucleotide triphosphate hydrolases"/>
    <property type="match status" value="1"/>
</dbReference>
<feature type="transmembrane region" description="Helical" evidence="1">
    <location>
        <begin position="6"/>
        <end position="28"/>
    </location>
</feature>
<dbReference type="OMA" id="ANYRNIW"/>
<keyword evidence="1" id="KW-0812">Transmembrane</keyword>
<evidence type="ECO:0000313" key="3">
    <source>
        <dbReference type="EnsemblMetazoa" id="CapteP218264"/>
    </source>
</evidence>
<dbReference type="EnsemblMetazoa" id="CapteT218264">
    <property type="protein sequence ID" value="CapteP218264"/>
    <property type="gene ID" value="CapteG218264"/>
</dbReference>
<keyword evidence="1" id="KW-0472">Membrane</keyword>
<name>R7VD01_CAPTE</name>
<evidence type="ECO:0000313" key="4">
    <source>
        <dbReference type="Proteomes" id="UP000014760"/>
    </source>
</evidence>
<sequence>MRPEVIWMFVRLLLSNPLYSLHIIFASLSLLLQKAIIGLFTGTVSPVSVFYIYGRRKYLDVDAPLPINFLLLFGGWLKCEALLKKNVTLYCTDQNFAYFVETESHVNVYNSAVSPFVYIGQFNCAKKLYAIQIGDFLEYIRQLPQCTTKVALLSNTGRCGSTLLTQMLEGTGRVLALSEPESFFYETSVCLKRGPGEPMLGRIVPMLTFYAYCASIHGAYDLICIKLRMYSQCLVPVVHAHAPWIYHLYNYRNGIDTVESFMNFFDTYSKAVPVLKVLSVDFAKDLVTSLCSDDASETADMATDGFSFATWMVARALSEYMGFREKGINIPCVKYELLLEDPRGNLEALSHHFGLELTSDEIDNALLSLNKNSQEGLIFGRDNSFRRLKSKRHRDIRQDCVDICKRMGVPSIYSDELLPGVITTSRRRQ</sequence>
<evidence type="ECO:0000256" key="1">
    <source>
        <dbReference type="SAM" id="Phobius"/>
    </source>
</evidence>
<dbReference type="SUPFAM" id="SSF52540">
    <property type="entry name" value="P-loop containing nucleoside triphosphate hydrolases"/>
    <property type="match status" value="1"/>
</dbReference>
<dbReference type="PANTHER" id="PTHR33844:SF1">
    <property type="entry name" value="SULFOTRANSFERASE DOMAIN-CONTAINING PROTEIN"/>
    <property type="match status" value="1"/>
</dbReference>
<evidence type="ECO:0000313" key="2">
    <source>
        <dbReference type="EMBL" id="ELU13565.1"/>
    </source>
</evidence>
<keyword evidence="1" id="KW-1133">Transmembrane helix</keyword>
<dbReference type="Proteomes" id="UP000014760">
    <property type="component" value="Unassembled WGS sequence"/>
</dbReference>
<feature type="transmembrane region" description="Helical" evidence="1">
    <location>
        <begin position="35"/>
        <end position="53"/>
    </location>
</feature>
<reference evidence="4" key="1">
    <citation type="submission" date="2012-12" db="EMBL/GenBank/DDBJ databases">
        <authorList>
            <person name="Hellsten U."/>
            <person name="Grimwood J."/>
            <person name="Chapman J.A."/>
            <person name="Shapiro H."/>
            <person name="Aerts A."/>
            <person name="Otillar R.P."/>
            <person name="Terry A.Y."/>
            <person name="Boore J.L."/>
            <person name="Simakov O."/>
            <person name="Marletaz F."/>
            <person name="Cho S.-J."/>
            <person name="Edsinger-Gonzales E."/>
            <person name="Havlak P."/>
            <person name="Kuo D.-H."/>
            <person name="Larsson T."/>
            <person name="Lv J."/>
            <person name="Arendt D."/>
            <person name="Savage R."/>
            <person name="Osoegawa K."/>
            <person name="de Jong P."/>
            <person name="Lindberg D.R."/>
            <person name="Seaver E.C."/>
            <person name="Weisblat D.A."/>
            <person name="Putnam N.H."/>
            <person name="Grigoriev I.V."/>
            <person name="Rokhsar D.S."/>
        </authorList>
    </citation>
    <scope>NUCLEOTIDE SEQUENCE</scope>
    <source>
        <strain evidence="4">I ESC-2004</strain>
    </source>
</reference>
<dbReference type="HOGENOM" id="CLU_639744_0_0_1"/>
<dbReference type="AlphaFoldDB" id="R7VD01"/>
<dbReference type="STRING" id="283909.R7VD01"/>
<dbReference type="EMBL" id="KB295123">
    <property type="protein sequence ID" value="ELU13565.1"/>
    <property type="molecule type" value="Genomic_DNA"/>
</dbReference>